<comment type="caution">
    <text evidence="2">The sequence shown here is derived from an EMBL/GenBank/DDBJ whole genome shotgun (WGS) entry which is preliminary data.</text>
</comment>
<evidence type="ECO:0000313" key="3">
    <source>
        <dbReference type="Proteomes" id="UP000226192"/>
    </source>
</evidence>
<sequence>MKLSIIVALLPAVFAAPAAKRAEAAPVVTPGNSKLIPNKYIVKFKDQMSIEALDETVKALSEKADHVYSSALRGFAGILSAKDLEELRHHSQASCYWQAAVHSRRWAKADRSTA</sequence>
<evidence type="ECO:0000256" key="1">
    <source>
        <dbReference type="SAM" id="SignalP"/>
    </source>
</evidence>
<proteinExistence type="predicted"/>
<reference evidence="2 3" key="1">
    <citation type="submission" date="2017-06" db="EMBL/GenBank/DDBJ databases">
        <title>Ant-infecting Ophiocordyceps genomes reveal a high diversity of potential behavioral manipulation genes and a possible major role for enterotoxins.</title>
        <authorList>
            <person name="De Bekker C."/>
            <person name="Evans H.C."/>
            <person name="Brachmann A."/>
            <person name="Hughes D.P."/>
        </authorList>
    </citation>
    <scope>NUCLEOTIDE SEQUENCE [LARGE SCALE GENOMIC DNA]</scope>
    <source>
        <strain evidence="2 3">Map64</strain>
    </source>
</reference>
<evidence type="ECO:0008006" key="4">
    <source>
        <dbReference type="Google" id="ProtNLM"/>
    </source>
</evidence>
<dbReference type="InterPro" id="IPR037045">
    <property type="entry name" value="S8pro/Inhibitor_I9_sf"/>
</dbReference>
<dbReference type="AlphaFoldDB" id="A0A2C5Y0K0"/>
<dbReference type="Proteomes" id="UP000226192">
    <property type="component" value="Unassembled WGS sequence"/>
</dbReference>
<evidence type="ECO:0000313" key="2">
    <source>
        <dbReference type="EMBL" id="PHH60401.1"/>
    </source>
</evidence>
<dbReference type="STRING" id="1399860.A0A2C5Y0K0"/>
<dbReference type="EMBL" id="NJET01000148">
    <property type="protein sequence ID" value="PHH60401.1"/>
    <property type="molecule type" value="Genomic_DNA"/>
</dbReference>
<name>A0A2C5Y0K0_9HYPO</name>
<accession>A0A2C5Y0K0</accession>
<organism evidence="2 3">
    <name type="scientific">Ophiocordyceps australis</name>
    <dbReference type="NCBI Taxonomy" id="1399860"/>
    <lineage>
        <taxon>Eukaryota</taxon>
        <taxon>Fungi</taxon>
        <taxon>Dikarya</taxon>
        <taxon>Ascomycota</taxon>
        <taxon>Pezizomycotina</taxon>
        <taxon>Sordariomycetes</taxon>
        <taxon>Hypocreomycetidae</taxon>
        <taxon>Hypocreales</taxon>
        <taxon>Ophiocordycipitaceae</taxon>
        <taxon>Ophiocordyceps</taxon>
    </lineage>
</organism>
<gene>
    <name evidence="2" type="ORF">CDD81_1679</name>
</gene>
<feature type="signal peptide" evidence="1">
    <location>
        <begin position="1"/>
        <end position="15"/>
    </location>
</feature>
<dbReference type="Gene3D" id="3.30.70.80">
    <property type="entry name" value="Peptidase S8 propeptide/proteinase inhibitor I9"/>
    <property type="match status" value="1"/>
</dbReference>
<keyword evidence="3" id="KW-1185">Reference proteome</keyword>
<keyword evidence="1" id="KW-0732">Signal</keyword>
<protein>
    <recommendedName>
        <fullName evidence="4">Inhibitor I9 domain-containing protein</fullName>
    </recommendedName>
</protein>
<dbReference type="SUPFAM" id="SSF54897">
    <property type="entry name" value="Protease propeptides/inhibitors"/>
    <property type="match status" value="1"/>
</dbReference>
<feature type="chain" id="PRO_5012632209" description="Inhibitor I9 domain-containing protein" evidence="1">
    <location>
        <begin position="16"/>
        <end position="114"/>
    </location>
</feature>